<feature type="transmembrane region" description="Helical" evidence="1">
    <location>
        <begin position="12"/>
        <end position="29"/>
    </location>
</feature>
<gene>
    <name evidence="2" type="ORF">DES40_0565</name>
</gene>
<dbReference type="InParanoid" id="A0A420WJZ7"/>
<reference evidence="2 3" key="1">
    <citation type="submission" date="2018-10" db="EMBL/GenBank/DDBJ databases">
        <title>Genomic Encyclopedia of Type Strains, Phase IV (KMG-IV): sequencing the most valuable type-strain genomes for metagenomic binning, comparative biology and taxonomic classification.</title>
        <authorList>
            <person name="Goeker M."/>
        </authorList>
    </citation>
    <scope>NUCLEOTIDE SEQUENCE [LARGE SCALE GENOMIC DNA]</scope>
    <source>
        <strain evidence="2 3">DSM 22008</strain>
    </source>
</reference>
<accession>A0A420WJZ7</accession>
<feature type="transmembrane region" description="Helical" evidence="1">
    <location>
        <begin position="99"/>
        <end position="117"/>
    </location>
</feature>
<keyword evidence="3" id="KW-1185">Reference proteome</keyword>
<dbReference type="EMBL" id="RBII01000001">
    <property type="protein sequence ID" value="RKQ71252.1"/>
    <property type="molecule type" value="Genomic_DNA"/>
</dbReference>
<comment type="caution">
    <text evidence="2">The sequence shown here is derived from an EMBL/GenBank/DDBJ whole genome shotgun (WGS) entry which is preliminary data.</text>
</comment>
<keyword evidence="1" id="KW-1133">Transmembrane helix</keyword>
<protein>
    <submittedName>
        <fullName evidence="2">Uncharacterized protein</fullName>
    </submittedName>
</protein>
<name>A0A420WJZ7_9PROT</name>
<dbReference type="Proteomes" id="UP000282211">
    <property type="component" value="Unassembled WGS sequence"/>
</dbReference>
<organism evidence="2 3">
    <name type="scientific">Litorimonas taeanensis</name>
    <dbReference type="NCBI Taxonomy" id="568099"/>
    <lineage>
        <taxon>Bacteria</taxon>
        <taxon>Pseudomonadati</taxon>
        <taxon>Pseudomonadota</taxon>
        <taxon>Alphaproteobacteria</taxon>
        <taxon>Maricaulales</taxon>
        <taxon>Robiginitomaculaceae</taxon>
    </lineage>
</organism>
<sequence length="158" mass="17907">MTKIEDMSEPQRQSWITLLADGAVFIWFWKHMTGNFGLTPKAFTPSELGVFFIQFIIITIIVHTGIAIAFELRKRKAEFQKDERDIDIARRGSHAGYRGLQIGLGIIVVTLILQYIVGSDYHGAISVIEPVEMVFALCGVSYLADLYRHAVILWGYRS</sequence>
<evidence type="ECO:0000256" key="1">
    <source>
        <dbReference type="SAM" id="Phobius"/>
    </source>
</evidence>
<keyword evidence="1" id="KW-0472">Membrane</keyword>
<evidence type="ECO:0000313" key="2">
    <source>
        <dbReference type="EMBL" id="RKQ71252.1"/>
    </source>
</evidence>
<keyword evidence="1" id="KW-0812">Transmembrane</keyword>
<feature type="transmembrane region" description="Helical" evidence="1">
    <location>
        <begin position="123"/>
        <end position="144"/>
    </location>
</feature>
<feature type="transmembrane region" description="Helical" evidence="1">
    <location>
        <begin position="49"/>
        <end position="70"/>
    </location>
</feature>
<dbReference type="AlphaFoldDB" id="A0A420WJZ7"/>
<evidence type="ECO:0000313" key="3">
    <source>
        <dbReference type="Proteomes" id="UP000282211"/>
    </source>
</evidence>
<dbReference type="OrthoDB" id="9853104at2"/>
<proteinExistence type="predicted"/>
<dbReference type="RefSeq" id="WP_147405837.1">
    <property type="nucleotide sequence ID" value="NZ_RBII01000001.1"/>
</dbReference>